<proteinExistence type="predicted"/>
<gene>
    <name evidence="2" type="ORF">PECUL_23A050981</name>
</gene>
<feature type="region of interest" description="Disordered" evidence="1">
    <location>
        <begin position="1"/>
        <end position="61"/>
    </location>
</feature>
<dbReference type="Proteomes" id="UP001295444">
    <property type="component" value="Chromosome 04"/>
</dbReference>
<evidence type="ECO:0000256" key="1">
    <source>
        <dbReference type="SAM" id="MobiDB-lite"/>
    </source>
</evidence>
<name>A0AAD1RWB8_PELCU</name>
<dbReference type="AlphaFoldDB" id="A0AAD1RWB8"/>
<sequence>MVRNKKLSFLSVPAASSPRKQKGMLDEFMSSQPEPRTARAADKMAPGSLSTGSAGTSAEGENRADALTLICQELAAISDPMLSKAYTGGLRQELRAAVREELAALRADLTTVEVEDLENRSRNIRIRGLPEPDSAPLADTVWALFA</sequence>
<evidence type="ECO:0000313" key="2">
    <source>
        <dbReference type="EMBL" id="CAH2282720.1"/>
    </source>
</evidence>
<accession>A0AAD1RWB8</accession>
<reference evidence="2" key="1">
    <citation type="submission" date="2022-03" db="EMBL/GenBank/DDBJ databases">
        <authorList>
            <person name="Alioto T."/>
            <person name="Alioto T."/>
            <person name="Gomez Garrido J."/>
        </authorList>
    </citation>
    <scope>NUCLEOTIDE SEQUENCE</scope>
</reference>
<organism evidence="2 3">
    <name type="scientific">Pelobates cultripes</name>
    <name type="common">Western spadefoot toad</name>
    <dbReference type="NCBI Taxonomy" id="61616"/>
    <lineage>
        <taxon>Eukaryota</taxon>
        <taxon>Metazoa</taxon>
        <taxon>Chordata</taxon>
        <taxon>Craniata</taxon>
        <taxon>Vertebrata</taxon>
        <taxon>Euteleostomi</taxon>
        <taxon>Amphibia</taxon>
        <taxon>Batrachia</taxon>
        <taxon>Anura</taxon>
        <taxon>Pelobatoidea</taxon>
        <taxon>Pelobatidae</taxon>
        <taxon>Pelobates</taxon>
    </lineage>
</organism>
<feature type="compositionally biased region" description="Low complexity" evidence="1">
    <location>
        <begin position="47"/>
        <end position="59"/>
    </location>
</feature>
<keyword evidence="3" id="KW-1185">Reference proteome</keyword>
<evidence type="ECO:0000313" key="3">
    <source>
        <dbReference type="Proteomes" id="UP001295444"/>
    </source>
</evidence>
<dbReference type="EMBL" id="OW240915">
    <property type="protein sequence ID" value="CAH2282720.1"/>
    <property type="molecule type" value="Genomic_DNA"/>
</dbReference>
<protein>
    <submittedName>
        <fullName evidence="2">Uncharacterized protein</fullName>
    </submittedName>
</protein>